<accession>A0A5C6SSZ0</accession>
<gene>
    <name evidence="1" type="ORF">FocTR4_00007972</name>
</gene>
<evidence type="ECO:0000313" key="2">
    <source>
        <dbReference type="Proteomes" id="UP000321331"/>
    </source>
</evidence>
<dbReference type="AlphaFoldDB" id="A0A5C6SSZ0"/>
<comment type="caution">
    <text evidence="1">The sequence shown here is derived from an EMBL/GenBank/DDBJ whole genome shotgun (WGS) entry which is preliminary data.</text>
</comment>
<dbReference type="EMBL" id="VMNF01000009">
    <property type="protein sequence ID" value="TXC01550.1"/>
    <property type="molecule type" value="Genomic_DNA"/>
</dbReference>
<sequence>MAGVFGVVFCRRGNTQIVGLARGLLPHETATSSCISNWPNRKDIARGAGLIIDKCLRGDGKVRGANPAWGNGYLLVDIRCA</sequence>
<protein>
    <submittedName>
        <fullName evidence="1">Uncharacterized protein</fullName>
    </submittedName>
</protein>
<proteinExistence type="predicted"/>
<reference evidence="1 2" key="1">
    <citation type="submission" date="2019-07" db="EMBL/GenBank/DDBJ databases">
        <title>The First High-Quality Draft Genome Sequence of the Causal Agent of the Current Panama Disease Epidemic.</title>
        <authorList>
            <person name="Warmington R.J."/>
            <person name="Kay W."/>
            <person name="Jeffries A."/>
            <person name="Bebber D."/>
            <person name="Moore K."/>
            <person name="Studholme D.J."/>
        </authorList>
    </citation>
    <scope>NUCLEOTIDE SEQUENCE [LARGE SCALE GENOMIC DNA]</scope>
    <source>
        <strain evidence="1 2">TR4</strain>
    </source>
</reference>
<evidence type="ECO:0000313" key="1">
    <source>
        <dbReference type="EMBL" id="TXC01550.1"/>
    </source>
</evidence>
<organism evidence="1 2">
    <name type="scientific">Fusarium oxysporum f. sp. cubense</name>
    <dbReference type="NCBI Taxonomy" id="61366"/>
    <lineage>
        <taxon>Eukaryota</taxon>
        <taxon>Fungi</taxon>
        <taxon>Dikarya</taxon>
        <taxon>Ascomycota</taxon>
        <taxon>Pezizomycotina</taxon>
        <taxon>Sordariomycetes</taxon>
        <taxon>Hypocreomycetidae</taxon>
        <taxon>Hypocreales</taxon>
        <taxon>Nectriaceae</taxon>
        <taxon>Fusarium</taxon>
        <taxon>Fusarium oxysporum species complex</taxon>
    </lineage>
</organism>
<name>A0A5C6SSZ0_FUSOC</name>
<dbReference type="Proteomes" id="UP000321331">
    <property type="component" value="Unassembled WGS sequence"/>
</dbReference>